<dbReference type="AlphaFoldDB" id="A0A382MSK8"/>
<gene>
    <name evidence="1" type="ORF">METZ01_LOCUS304818</name>
</gene>
<evidence type="ECO:0000313" key="1">
    <source>
        <dbReference type="EMBL" id="SVC51964.1"/>
    </source>
</evidence>
<protein>
    <submittedName>
        <fullName evidence="1">Uncharacterized protein</fullName>
    </submittedName>
</protein>
<sequence>ISEGIVDTGYNDYGPAWLDNQTNGFGEYTIIPQESSILTVWEEVMDHFLMEEYVQADAILTDSLDTFQYDLVMFQDSVLTRTYYMLREKLDTTFVDNNETGLPDDDVVGSFQNGWGLYILNPEAQNKNMVIQVPHPCDDFLSSYIGMEIFLQCDAFAYQIAGAGREVQWTEEGNYSNDRSLSDPSRNENSLFHLFHKAVTDSLENNPPHSPVVLQVHSFDNESHDNILRSIVLSGGYDAGNANKPIRDVTDSHLDLIHFTEEYPIPAGMYGDHPDVHITYYYQVHYNGSFVFEGDSGSYSIPHTYELLGINTNRQLLDLHSGFNHNGVYEPFVHIELDEKPLIFDAIDLSMEELLSQGLLPITWRNYENFLVYYQPFV</sequence>
<dbReference type="EMBL" id="UINC01095684">
    <property type="protein sequence ID" value="SVC51964.1"/>
    <property type="molecule type" value="Genomic_DNA"/>
</dbReference>
<feature type="non-terminal residue" evidence="1">
    <location>
        <position position="378"/>
    </location>
</feature>
<reference evidence="1" key="1">
    <citation type="submission" date="2018-05" db="EMBL/GenBank/DDBJ databases">
        <authorList>
            <person name="Lanie J.A."/>
            <person name="Ng W.-L."/>
            <person name="Kazmierczak K.M."/>
            <person name="Andrzejewski T.M."/>
            <person name="Davidsen T.M."/>
            <person name="Wayne K.J."/>
            <person name="Tettelin H."/>
            <person name="Glass J.I."/>
            <person name="Rusch D."/>
            <person name="Podicherti R."/>
            <person name="Tsui H.-C.T."/>
            <person name="Winkler M.E."/>
        </authorList>
    </citation>
    <scope>NUCLEOTIDE SEQUENCE</scope>
</reference>
<name>A0A382MSK8_9ZZZZ</name>
<feature type="non-terminal residue" evidence="1">
    <location>
        <position position="1"/>
    </location>
</feature>
<proteinExistence type="predicted"/>
<accession>A0A382MSK8</accession>
<organism evidence="1">
    <name type="scientific">marine metagenome</name>
    <dbReference type="NCBI Taxonomy" id="408172"/>
    <lineage>
        <taxon>unclassified sequences</taxon>
        <taxon>metagenomes</taxon>
        <taxon>ecological metagenomes</taxon>
    </lineage>
</organism>